<organism evidence="2 3">
    <name type="scientific">Pleurodeles waltl</name>
    <name type="common">Iberian ribbed newt</name>
    <dbReference type="NCBI Taxonomy" id="8319"/>
    <lineage>
        <taxon>Eukaryota</taxon>
        <taxon>Metazoa</taxon>
        <taxon>Chordata</taxon>
        <taxon>Craniata</taxon>
        <taxon>Vertebrata</taxon>
        <taxon>Euteleostomi</taxon>
        <taxon>Amphibia</taxon>
        <taxon>Batrachia</taxon>
        <taxon>Caudata</taxon>
        <taxon>Salamandroidea</taxon>
        <taxon>Salamandridae</taxon>
        <taxon>Pleurodelinae</taxon>
        <taxon>Pleurodeles</taxon>
    </lineage>
</organism>
<feature type="compositionally biased region" description="Polar residues" evidence="1">
    <location>
        <begin position="146"/>
        <end position="162"/>
    </location>
</feature>
<evidence type="ECO:0000313" key="2">
    <source>
        <dbReference type="EMBL" id="KAJ1123507.1"/>
    </source>
</evidence>
<dbReference type="EMBL" id="JANPWB010000011">
    <property type="protein sequence ID" value="KAJ1123507.1"/>
    <property type="molecule type" value="Genomic_DNA"/>
</dbReference>
<comment type="caution">
    <text evidence="2">The sequence shown here is derived from an EMBL/GenBank/DDBJ whole genome shotgun (WGS) entry which is preliminary data.</text>
</comment>
<protein>
    <submittedName>
        <fullName evidence="2">Uncharacterized protein</fullName>
    </submittedName>
</protein>
<keyword evidence="3" id="KW-1185">Reference proteome</keyword>
<dbReference type="Proteomes" id="UP001066276">
    <property type="component" value="Chromosome 7"/>
</dbReference>
<name>A0AAV7P5H8_PLEWA</name>
<evidence type="ECO:0000313" key="3">
    <source>
        <dbReference type="Proteomes" id="UP001066276"/>
    </source>
</evidence>
<proteinExistence type="predicted"/>
<evidence type="ECO:0000256" key="1">
    <source>
        <dbReference type="SAM" id="MobiDB-lite"/>
    </source>
</evidence>
<gene>
    <name evidence="2" type="ORF">NDU88_001976</name>
</gene>
<reference evidence="2" key="1">
    <citation type="journal article" date="2022" name="bioRxiv">
        <title>Sequencing and chromosome-scale assembly of the giantPleurodeles waltlgenome.</title>
        <authorList>
            <person name="Brown T."/>
            <person name="Elewa A."/>
            <person name="Iarovenko S."/>
            <person name="Subramanian E."/>
            <person name="Araus A.J."/>
            <person name="Petzold A."/>
            <person name="Susuki M."/>
            <person name="Suzuki K.-i.T."/>
            <person name="Hayashi T."/>
            <person name="Toyoda A."/>
            <person name="Oliveira C."/>
            <person name="Osipova E."/>
            <person name="Leigh N.D."/>
            <person name="Simon A."/>
            <person name="Yun M.H."/>
        </authorList>
    </citation>
    <scope>NUCLEOTIDE SEQUENCE</scope>
    <source>
        <strain evidence="2">20211129_DDA</strain>
        <tissue evidence="2">Liver</tissue>
    </source>
</reference>
<sequence>MGSAPAAASHCSVVHSTGSLHTASRLCSRLCHHRPSEPPVGVRALSVPTAARHSHPGGVLAPRRLLLRASTPGPAGGPHCSSSPASSPPAGPHHRPALQEVKVPPGAPPYLYCLLAPFSAPSPSSERGRGPPPPPSTSAGRGDTARTGQQANSGRQSAAPST</sequence>
<dbReference type="AlphaFoldDB" id="A0AAV7P5H8"/>
<accession>A0AAV7P5H8</accession>
<feature type="region of interest" description="Disordered" evidence="1">
    <location>
        <begin position="51"/>
        <end position="103"/>
    </location>
</feature>
<feature type="region of interest" description="Disordered" evidence="1">
    <location>
        <begin position="121"/>
        <end position="162"/>
    </location>
</feature>